<dbReference type="EMBL" id="AJMT01000087">
    <property type="protein sequence ID" value="EIG29113.1"/>
    <property type="molecule type" value="Genomic_DNA"/>
</dbReference>
<reference evidence="1 2" key="1">
    <citation type="submission" date="2012-04" db="EMBL/GenBank/DDBJ databases">
        <authorList>
            <person name="Harkins D.M."/>
            <person name="Madupu R."/>
            <person name="Durkin A.S."/>
            <person name="Torralba M."/>
            <person name="Methe B."/>
            <person name="Sutton G.G."/>
            <person name="Nelson K.E."/>
        </authorList>
    </citation>
    <scope>NUCLEOTIDE SEQUENCE [LARGE SCALE GENOMIC DNA]</scope>
    <source>
        <strain evidence="1 2">VK64</strain>
    </source>
</reference>
<comment type="caution">
    <text evidence="1">The sequence shown here is derived from an EMBL/GenBank/DDBJ whole genome shotgun (WGS) entry which is preliminary data.</text>
</comment>
<evidence type="ECO:0000313" key="1">
    <source>
        <dbReference type="EMBL" id="EIG29113.1"/>
    </source>
</evidence>
<evidence type="ECO:0000313" key="2">
    <source>
        <dbReference type="Proteomes" id="UP000004473"/>
    </source>
</evidence>
<dbReference type="Proteomes" id="UP000004473">
    <property type="component" value="Unassembled WGS sequence"/>
</dbReference>
<accession>I2NTF2</accession>
<organism evidence="1 2">
    <name type="scientific">Neisseria sicca VK64</name>
    <dbReference type="NCBI Taxonomy" id="1095748"/>
    <lineage>
        <taxon>Bacteria</taxon>
        <taxon>Pseudomonadati</taxon>
        <taxon>Pseudomonadota</taxon>
        <taxon>Betaproteobacteria</taxon>
        <taxon>Neisseriales</taxon>
        <taxon>Neisseriaceae</taxon>
        <taxon>Neisseria</taxon>
    </lineage>
</organism>
<dbReference type="AlphaFoldDB" id="I2NTF2"/>
<name>I2NTF2_NEISI</name>
<proteinExistence type="predicted"/>
<protein>
    <submittedName>
        <fullName evidence="1">Uncharacterized protein</fullName>
    </submittedName>
</protein>
<sequence>MEFFAWFVVSAKAFGLLLPGKKHGKYSGLSLNQDKATKPEDSTAQYWFKLNPL</sequence>
<gene>
    <name evidence="1" type="ORF">HMPREF1051_0900</name>
</gene>